<keyword evidence="2" id="KW-1185">Reference proteome</keyword>
<protein>
    <submittedName>
        <fullName evidence="1">Uncharacterized protein</fullName>
    </submittedName>
</protein>
<proteinExistence type="predicted"/>
<accession>A0A9K3H4N6</accession>
<evidence type="ECO:0000313" key="1">
    <source>
        <dbReference type="EMBL" id="KAF5767307.1"/>
    </source>
</evidence>
<organism evidence="1 2">
    <name type="scientific">Helianthus annuus</name>
    <name type="common">Common sunflower</name>
    <dbReference type="NCBI Taxonomy" id="4232"/>
    <lineage>
        <taxon>Eukaryota</taxon>
        <taxon>Viridiplantae</taxon>
        <taxon>Streptophyta</taxon>
        <taxon>Embryophyta</taxon>
        <taxon>Tracheophyta</taxon>
        <taxon>Spermatophyta</taxon>
        <taxon>Magnoliopsida</taxon>
        <taxon>eudicotyledons</taxon>
        <taxon>Gunneridae</taxon>
        <taxon>Pentapetalae</taxon>
        <taxon>asterids</taxon>
        <taxon>campanulids</taxon>
        <taxon>Asterales</taxon>
        <taxon>Asteraceae</taxon>
        <taxon>Asteroideae</taxon>
        <taxon>Heliantheae alliance</taxon>
        <taxon>Heliantheae</taxon>
        <taxon>Helianthus</taxon>
    </lineage>
</organism>
<sequence length="102" mass="11425">MRSPPAAAAGNMVAAVHSSFLSFVERNSLPLQGNTASVAGGLQRRVIFREKEKDSGHTYVYPHMKKPADNTSSYAFEFTDTQYTYNPLNITYNHLLHIYVTN</sequence>
<dbReference type="EMBL" id="MNCJ02000329">
    <property type="protein sequence ID" value="KAF5767307.1"/>
    <property type="molecule type" value="Genomic_DNA"/>
</dbReference>
<comment type="caution">
    <text evidence="1">The sequence shown here is derived from an EMBL/GenBank/DDBJ whole genome shotgun (WGS) entry which is preliminary data.</text>
</comment>
<evidence type="ECO:0000313" key="2">
    <source>
        <dbReference type="Proteomes" id="UP000215914"/>
    </source>
</evidence>
<gene>
    <name evidence="1" type="ORF">HanXRQr2_Chr14g0622751</name>
</gene>
<reference evidence="1" key="2">
    <citation type="submission" date="2020-06" db="EMBL/GenBank/DDBJ databases">
        <title>Helianthus annuus Genome sequencing and assembly Release 2.</title>
        <authorList>
            <person name="Gouzy J."/>
            <person name="Langlade N."/>
            <person name="Munos S."/>
        </authorList>
    </citation>
    <scope>NUCLEOTIDE SEQUENCE</scope>
    <source>
        <tissue evidence="1">Leaves</tissue>
    </source>
</reference>
<dbReference type="Gramene" id="mRNA:HanXRQr2_Chr14g0622751">
    <property type="protein sequence ID" value="CDS:HanXRQr2_Chr14g0622751.1"/>
    <property type="gene ID" value="HanXRQr2_Chr14g0622751"/>
</dbReference>
<dbReference type="Proteomes" id="UP000215914">
    <property type="component" value="Unassembled WGS sequence"/>
</dbReference>
<name>A0A9K3H4N6_HELAN</name>
<dbReference type="AlphaFoldDB" id="A0A9K3H4N6"/>
<reference evidence="1" key="1">
    <citation type="journal article" date="2017" name="Nature">
        <title>The sunflower genome provides insights into oil metabolism, flowering and Asterid evolution.</title>
        <authorList>
            <person name="Badouin H."/>
            <person name="Gouzy J."/>
            <person name="Grassa C.J."/>
            <person name="Murat F."/>
            <person name="Staton S.E."/>
            <person name="Cottret L."/>
            <person name="Lelandais-Briere C."/>
            <person name="Owens G.L."/>
            <person name="Carrere S."/>
            <person name="Mayjonade B."/>
            <person name="Legrand L."/>
            <person name="Gill N."/>
            <person name="Kane N.C."/>
            <person name="Bowers J.E."/>
            <person name="Hubner S."/>
            <person name="Bellec A."/>
            <person name="Berard A."/>
            <person name="Berges H."/>
            <person name="Blanchet N."/>
            <person name="Boniface M.C."/>
            <person name="Brunel D."/>
            <person name="Catrice O."/>
            <person name="Chaidir N."/>
            <person name="Claudel C."/>
            <person name="Donnadieu C."/>
            <person name="Faraut T."/>
            <person name="Fievet G."/>
            <person name="Helmstetter N."/>
            <person name="King M."/>
            <person name="Knapp S.J."/>
            <person name="Lai Z."/>
            <person name="Le Paslier M.C."/>
            <person name="Lippi Y."/>
            <person name="Lorenzon L."/>
            <person name="Mandel J.R."/>
            <person name="Marage G."/>
            <person name="Marchand G."/>
            <person name="Marquand E."/>
            <person name="Bret-Mestries E."/>
            <person name="Morien E."/>
            <person name="Nambeesan S."/>
            <person name="Nguyen T."/>
            <person name="Pegot-Espagnet P."/>
            <person name="Pouilly N."/>
            <person name="Raftis F."/>
            <person name="Sallet E."/>
            <person name="Schiex T."/>
            <person name="Thomas J."/>
            <person name="Vandecasteele C."/>
            <person name="Vares D."/>
            <person name="Vear F."/>
            <person name="Vautrin S."/>
            <person name="Crespi M."/>
            <person name="Mangin B."/>
            <person name="Burke J.M."/>
            <person name="Salse J."/>
            <person name="Munos S."/>
            <person name="Vincourt P."/>
            <person name="Rieseberg L.H."/>
            <person name="Langlade N.B."/>
        </authorList>
    </citation>
    <scope>NUCLEOTIDE SEQUENCE</scope>
    <source>
        <tissue evidence="1">Leaves</tissue>
    </source>
</reference>